<dbReference type="InterPro" id="IPR041712">
    <property type="entry name" value="DHPS-like_MBL-fold"/>
</dbReference>
<dbReference type="EMBL" id="JAQMWT010000315">
    <property type="protein sequence ID" value="KAJ8605459.1"/>
    <property type="molecule type" value="Genomic_DNA"/>
</dbReference>
<dbReference type="InterPro" id="IPR052926">
    <property type="entry name" value="Metallo-beta-lactamase_dom"/>
</dbReference>
<dbReference type="PANTHER" id="PTHR13754">
    <property type="entry name" value="METALLO-BETA-LACTAMASE SUPERFAMILY PROTEIN"/>
    <property type="match status" value="1"/>
</dbReference>
<feature type="domain" description="Metallo-beta-lactamase" evidence="1">
    <location>
        <begin position="71"/>
        <end position="119"/>
    </location>
</feature>
<keyword evidence="3" id="KW-1185">Reference proteome</keyword>
<dbReference type="AlphaFoldDB" id="A0AAD7UGF0"/>
<dbReference type="CDD" id="cd07713">
    <property type="entry name" value="DHPS-like_MBL-fold"/>
    <property type="match status" value="1"/>
</dbReference>
<gene>
    <name evidence="2" type="ORF">CTAYLR_003315</name>
</gene>
<dbReference type="Gene3D" id="3.60.15.10">
    <property type="entry name" value="Ribonuclease Z/Hydroxyacylglutathione hydrolase-like"/>
    <property type="match status" value="1"/>
</dbReference>
<organism evidence="2 3">
    <name type="scientific">Chrysophaeum taylorii</name>
    <dbReference type="NCBI Taxonomy" id="2483200"/>
    <lineage>
        <taxon>Eukaryota</taxon>
        <taxon>Sar</taxon>
        <taxon>Stramenopiles</taxon>
        <taxon>Ochrophyta</taxon>
        <taxon>Pelagophyceae</taxon>
        <taxon>Pelagomonadales</taxon>
        <taxon>Pelagomonadaceae</taxon>
        <taxon>Chrysophaeum</taxon>
    </lineage>
</organism>
<dbReference type="InterPro" id="IPR001279">
    <property type="entry name" value="Metallo-B-lactamas"/>
</dbReference>
<evidence type="ECO:0000313" key="2">
    <source>
        <dbReference type="EMBL" id="KAJ8605459.1"/>
    </source>
</evidence>
<proteinExistence type="predicted"/>
<dbReference type="Proteomes" id="UP001230188">
    <property type="component" value="Unassembled WGS sequence"/>
</dbReference>
<protein>
    <recommendedName>
        <fullName evidence="1">Metallo-beta-lactamase domain-containing protein</fullName>
    </recommendedName>
</protein>
<comment type="caution">
    <text evidence="2">The sequence shown here is derived from an EMBL/GenBank/DDBJ whole genome shotgun (WGS) entry which is preliminary data.</text>
</comment>
<reference evidence="2" key="1">
    <citation type="submission" date="2023-01" db="EMBL/GenBank/DDBJ databases">
        <title>Metagenome sequencing of chrysophaentin producing Chrysophaeum taylorii.</title>
        <authorList>
            <person name="Davison J."/>
            <person name="Bewley C."/>
        </authorList>
    </citation>
    <scope>NUCLEOTIDE SEQUENCE</scope>
    <source>
        <strain evidence="2">NIES-1699</strain>
    </source>
</reference>
<dbReference type="GO" id="GO:0016740">
    <property type="term" value="F:transferase activity"/>
    <property type="evidence" value="ECO:0007669"/>
    <property type="project" value="TreeGrafter"/>
</dbReference>
<sequence length="327" mass="35528">MEGLVELDSLTVYSIVDNETDSLSSQCACCRGFSFVPEMAHLARRKKAIDFDLVCDAAHGLSLLLVAEVDGRQRHCLFDAGPSPQLFRENVEKLCLDLSPVERVVLSHYHIDHSGGLRAAIPLARPVLVDLYPENSQCRGLRTPGGDVLRLAPDNPSFDEIENLGGQIVASKEPHTILGGSFFVSGEIPRTTEYETGLPGHVTKRGDVWVDDPFILDERYVAAKIKGKGIVVFSACSHAGVVNVCRDARKLGKIHAVFGGFHLAGKSVEDRVEATVKDLKDMGPDLLLPGHCTGWRAKSRLADAFPSHAFQPAVVGGIYKFSSSDKI</sequence>
<name>A0AAD7UGF0_9STRA</name>
<dbReference type="SUPFAM" id="SSF56281">
    <property type="entry name" value="Metallo-hydrolase/oxidoreductase"/>
    <property type="match status" value="1"/>
</dbReference>
<evidence type="ECO:0000313" key="3">
    <source>
        <dbReference type="Proteomes" id="UP001230188"/>
    </source>
</evidence>
<evidence type="ECO:0000259" key="1">
    <source>
        <dbReference type="Pfam" id="PF00753"/>
    </source>
</evidence>
<accession>A0AAD7UGF0</accession>
<dbReference type="PANTHER" id="PTHR13754:SF13">
    <property type="entry name" value="METALLO-BETA-LACTAMASE SUPERFAMILY PROTEIN (AFU_ORTHOLOGUE AFUA_3G07630)"/>
    <property type="match status" value="1"/>
</dbReference>
<dbReference type="Pfam" id="PF00753">
    <property type="entry name" value="Lactamase_B"/>
    <property type="match status" value="1"/>
</dbReference>
<dbReference type="InterPro" id="IPR036866">
    <property type="entry name" value="RibonucZ/Hydroxyglut_hydro"/>
</dbReference>